<keyword evidence="2" id="KW-1185">Reference proteome</keyword>
<proteinExistence type="predicted"/>
<comment type="caution">
    <text evidence="1">The sequence shown here is derived from an EMBL/GenBank/DDBJ whole genome shotgun (WGS) entry which is preliminary data.</text>
</comment>
<dbReference type="AlphaFoldDB" id="A0ABD5RCI8"/>
<dbReference type="RefSeq" id="WP_227229878.1">
    <property type="nucleotide sequence ID" value="NZ_JAJCVJ010000002.1"/>
</dbReference>
<protein>
    <recommendedName>
        <fullName evidence="3">Small CPxCG-related zinc finger protein</fullName>
    </recommendedName>
</protein>
<evidence type="ECO:0000313" key="1">
    <source>
        <dbReference type="EMBL" id="MFC5367631.1"/>
    </source>
</evidence>
<evidence type="ECO:0008006" key="3">
    <source>
        <dbReference type="Google" id="ProtNLM"/>
    </source>
</evidence>
<dbReference type="Proteomes" id="UP001596201">
    <property type="component" value="Unassembled WGS sequence"/>
</dbReference>
<evidence type="ECO:0000313" key="2">
    <source>
        <dbReference type="Proteomes" id="UP001596201"/>
    </source>
</evidence>
<reference evidence="1 2" key="1">
    <citation type="journal article" date="2019" name="Int. J. Syst. Evol. Microbiol.">
        <title>The Global Catalogue of Microorganisms (GCM) 10K type strain sequencing project: providing services to taxonomists for standard genome sequencing and annotation.</title>
        <authorList>
            <consortium name="The Broad Institute Genomics Platform"/>
            <consortium name="The Broad Institute Genome Sequencing Center for Infectious Disease"/>
            <person name="Wu L."/>
            <person name="Ma J."/>
        </authorList>
    </citation>
    <scope>NUCLEOTIDE SEQUENCE [LARGE SCALE GENOMIC DNA]</scope>
    <source>
        <strain evidence="1 2">CGMCC 1.12237</strain>
    </source>
</reference>
<name>A0ABD5RCI8_9EURY</name>
<gene>
    <name evidence="1" type="ORF">ACFPJ5_11855</name>
</gene>
<accession>A0ABD5RCI8</accession>
<dbReference type="EMBL" id="JBHSKX010000002">
    <property type="protein sequence ID" value="MFC5367631.1"/>
    <property type="molecule type" value="Genomic_DNA"/>
</dbReference>
<organism evidence="1 2">
    <name type="scientific">Salinirubrum litoreum</name>
    <dbReference type="NCBI Taxonomy" id="1126234"/>
    <lineage>
        <taxon>Archaea</taxon>
        <taxon>Methanobacteriati</taxon>
        <taxon>Methanobacteriota</taxon>
        <taxon>Stenosarchaea group</taxon>
        <taxon>Halobacteria</taxon>
        <taxon>Halobacteriales</taxon>
        <taxon>Haloferacaceae</taxon>
        <taxon>Salinirubrum</taxon>
    </lineage>
</organism>
<sequence length="49" mass="5198">MTDHHGHDGTESYFECALCGATDRSDAIDYDTLGYPVCPDCGFGPGLSV</sequence>